<keyword evidence="5" id="KW-0805">Transcription regulation</keyword>
<evidence type="ECO:0000256" key="8">
    <source>
        <dbReference type="ARBA" id="ARBA00023163"/>
    </source>
</evidence>
<evidence type="ECO:0000256" key="3">
    <source>
        <dbReference type="ARBA" id="ARBA00022679"/>
    </source>
</evidence>
<dbReference type="EMBL" id="CP002606">
    <property type="protein sequence ID" value="AEA33436.1"/>
    <property type="molecule type" value="Genomic_DNA"/>
</dbReference>
<dbReference type="InParanoid" id="F2LUB0"/>
<evidence type="ECO:0000313" key="12">
    <source>
        <dbReference type="Proteomes" id="UP000008139"/>
    </source>
</evidence>
<comment type="similarity">
    <text evidence="1">Belongs to the sigma-54 factor family.</text>
</comment>
<evidence type="ECO:0000259" key="10">
    <source>
        <dbReference type="Pfam" id="PF04963"/>
    </source>
</evidence>
<keyword evidence="12" id="KW-1185">Reference proteome</keyword>
<organism evidence="11 12">
    <name type="scientific">Hippea maritima (strain ATCC 700847 / DSM 10411 / MH2)</name>
    <dbReference type="NCBI Taxonomy" id="760142"/>
    <lineage>
        <taxon>Bacteria</taxon>
        <taxon>Pseudomonadati</taxon>
        <taxon>Campylobacterota</taxon>
        <taxon>Desulfurellia</taxon>
        <taxon>Desulfurellales</taxon>
        <taxon>Hippeaceae</taxon>
        <taxon>Hippea</taxon>
    </lineage>
</organism>
<dbReference type="GO" id="GO:0003677">
    <property type="term" value="F:DNA binding"/>
    <property type="evidence" value="ECO:0007669"/>
    <property type="project" value="UniProtKB-KW"/>
</dbReference>
<dbReference type="AlphaFoldDB" id="F2LUB0"/>
<dbReference type="Gene3D" id="1.10.10.60">
    <property type="entry name" value="Homeodomain-like"/>
    <property type="match status" value="1"/>
</dbReference>
<keyword evidence="8" id="KW-0804">Transcription</keyword>
<evidence type="ECO:0000256" key="2">
    <source>
        <dbReference type="ARBA" id="ARBA00022478"/>
    </source>
</evidence>
<dbReference type="PIRSF" id="PIRSF000774">
    <property type="entry name" value="RpoN"/>
    <property type="match status" value="1"/>
</dbReference>
<evidence type="ECO:0000256" key="4">
    <source>
        <dbReference type="ARBA" id="ARBA00022695"/>
    </source>
</evidence>
<dbReference type="Pfam" id="PF04552">
    <property type="entry name" value="Sigma54_DBD"/>
    <property type="match status" value="1"/>
</dbReference>
<dbReference type="Pfam" id="PF04963">
    <property type="entry name" value="Sigma54_CBD"/>
    <property type="match status" value="1"/>
</dbReference>
<dbReference type="eggNOG" id="COG1508">
    <property type="taxonomic scope" value="Bacteria"/>
</dbReference>
<dbReference type="FunCoup" id="F2LUB0">
    <property type="interactions" value="168"/>
</dbReference>
<keyword evidence="4" id="KW-0548">Nucleotidyltransferase</keyword>
<dbReference type="NCBIfam" id="TIGR02395">
    <property type="entry name" value="rpoN_sigma"/>
    <property type="match status" value="1"/>
</dbReference>
<dbReference type="GO" id="GO:0001216">
    <property type="term" value="F:DNA-binding transcription activator activity"/>
    <property type="evidence" value="ECO:0007669"/>
    <property type="project" value="InterPro"/>
</dbReference>
<dbReference type="InterPro" id="IPR038709">
    <property type="entry name" value="RpoN_core-bd_sf"/>
</dbReference>
<evidence type="ECO:0000256" key="1">
    <source>
        <dbReference type="ARBA" id="ARBA00008798"/>
    </source>
</evidence>
<evidence type="ECO:0000256" key="5">
    <source>
        <dbReference type="ARBA" id="ARBA00023015"/>
    </source>
</evidence>
<evidence type="ECO:0000313" key="11">
    <source>
        <dbReference type="EMBL" id="AEA33436.1"/>
    </source>
</evidence>
<dbReference type="Pfam" id="PF00309">
    <property type="entry name" value="Sigma54_AID"/>
    <property type="match status" value="1"/>
</dbReference>
<evidence type="ECO:0000259" key="9">
    <source>
        <dbReference type="Pfam" id="PF04552"/>
    </source>
</evidence>
<evidence type="ECO:0000256" key="6">
    <source>
        <dbReference type="ARBA" id="ARBA00023082"/>
    </source>
</evidence>
<evidence type="ECO:0000256" key="7">
    <source>
        <dbReference type="ARBA" id="ARBA00023125"/>
    </source>
</evidence>
<dbReference type="GO" id="GO:0016779">
    <property type="term" value="F:nucleotidyltransferase activity"/>
    <property type="evidence" value="ECO:0007669"/>
    <property type="project" value="UniProtKB-KW"/>
</dbReference>
<dbReference type="InterPro" id="IPR000394">
    <property type="entry name" value="RNA_pol_sigma_54"/>
</dbReference>
<dbReference type="RefSeq" id="WP_013681477.1">
    <property type="nucleotide sequence ID" value="NC_015318.1"/>
</dbReference>
<dbReference type="KEGG" id="hmr:Hipma_0464"/>
<dbReference type="STRING" id="760142.Hipma_0464"/>
<keyword evidence="2" id="KW-0240">DNA-directed RNA polymerase</keyword>
<feature type="domain" description="RNA polymerase sigma factor 54 DNA-binding" evidence="9">
    <location>
        <begin position="289"/>
        <end position="440"/>
    </location>
</feature>
<dbReference type="PANTHER" id="PTHR32248:SF4">
    <property type="entry name" value="RNA POLYMERASE SIGMA-54 FACTOR"/>
    <property type="match status" value="1"/>
</dbReference>
<keyword evidence="6" id="KW-0731">Sigma factor</keyword>
<dbReference type="PROSITE" id="PS00718">
    <property type="entry name" value="SIGMA54_2"/>
    <property type="match status" value="1"/>
</dbReference>
<accession>F2LUB0</accession>
<dbReference type="InterPro" id="IPR007046">
    <property type="entry name" value="RNA_pol_sigma_54_core-bd"/>
</dbReference>
<name>F2LUB0_HIPMA</name>
<dbReference type="GO" id="GO:0016987">
    <property type="term" value="F:sigma factor activity"/>
    <property type="evidence" value="ECO:0007669"/>
    <property type="project" value="UniProtKB-KW"/>
</dbReference>
<dbReference type="HOGENOM" id="CLU_020569_1_1_7"/>
<dbReference type="InterPro" id="IPR007634">
    <property type="entry name" value="RNA_pol_sigma_54_DNA-bd"/>
</dbReference>
<keyword evidence="7" id="KW-0238">DNA-binding</keyword>
<dbReference type="OrthoDB" id="9814402at2"/>
<dbReference type="GO" id="GO:0000428">
    <property type="term" value="C:DNA-directed RNA polymerase complex"/>
    <property type="evidence" value="ECO:0007669"/>
    <property type="project" value="UniProtKB-KW"/>
</dbReference>
<reference evidence="11 12" key="1">
    <citation type="journal article" date="2011" name="Stand. Genomic Sci.">
        <title>Complete genome sequence of the thermophilic sulfur-reducer Hippea maritima type strain (MH(2)).</title>
        <authorList>
            <person name="Huntemann M."/>
            <person name="Lu M."/>
            <person name="Nolan M."/>
            <person name="Lapidus A."/>
            <person name="Lucas S."/>
            <person name="Hammon N."/>
            <person name="Deshpande S."/>
            <person name="Cheng J.F."/>
            <person name="Tapia R."/>
            <person name="Han C."/>
            <person name="Goodwin L."/>
            <person name="Pitluck S."/>
            <person name="Liolios K."/>
            <person name="Pagani I."/>
            <person name="Ivanova N."/>
            <person name="Ovchinikova G."/>
            <person name="Pati A."/>
            <person name="Chen A."/>
            <person name="Palaniappan K."/>
            <person name="Land M."/>
            <person name="Hauser L."/>
            <person name="Jeffries C.D."/>
            <person name="Detter J.C."/>
            <person name="Brambilla E.M."/>
            <person name="Rohde M."/>
            <person name="Spring S."/>
            <person name="Goker M."/>
            <person name="Woyke T."/>
            <person name="Bristow J."/>
            <person name="Eisen J.A."/>
            <person name="Markowitz V."/>
            <person name="Hugenholtz P."/>
            <person name="Kyrpides N.C."/>
            <person name="Klenk H.P."/>
            <person name="Mavromatis K."/>
        </authorList>
    </citation>
    <scope>NUCLEOTIDE SEQUENCE [LARGE SCALE GENOMIC DNA]</scope>
    <source>
        <strain evidence="12">ATCC 700847 / DSM 10411 / MH2</strain>
    </source>
</reference>
<proteinExistence type="inferred from homology"/>
<keyword evidence="3" id="KW-0808">Transferase</keyword>
<protein>
    <submittedName>
        <fullName evidence="11">RNA polymerase, sigma 54 subunit, RpoN</fullName>
    </submittedName>
</protein>
<gene>
    <name evidence="11" type="ordered locus">Hipma_0464</name>
</gene>
<dbReference type="PROSITE" id="PS50044">
    <property type="entry name" value="SIGMA54_3"/>
    <property type="match status" value="1"/>
</dbReference>
<dbReference type="PANTHER" id="PTHR32248">
    <property type="entry name" value="RNA POLYMERASE SIGMA-54 FACTOR"/>
    <property type="match status" value="1"/>
</dbReference>
<sequence length="445" mass="51818">MIELKTTLDVNLGLILTPRLDLSLKILAMNVTQIEEHLKKIMTENPLVKLDEGIKVEKRPLPEDKFKEIEESYRQHFDGEDFVSDIIEVTVSKEETLEDKLLLQLRHELSLTGHDEEIARHIIYNINEKGFLALNPQDIADKLKVSIDRVEFLRRQVMNLEPLGCGCLDSKEFLLLQAESEKDVGLRKRLMELIDTLEGIKKPNLKKIRDILGWPEDLFREVIERFRGFMLYPLEYYTSSEYRDYIEPDIYVKRVNSELVAILNDRGLSGVSIDEEMLNVYLKDGNAEEFIKEKYKQIKEFMLAVSNRNKTLLKTVNVILKRQRKFFEDGTIMPLTRKEIAAILGFNVSTITRAVANKYLEFEGKILPLSKFFSSGISESVSKDYVKDLIEKMIKDEDKLNPLSDDQIKEELGKMGINLTRRTITKYRKEMNIPSSRERKCQDML</sequence>
<feature type="domain" description="RNA polymerase sigma factor 54 core-binding" evidence="10">
    <location>
        <begin position="88"/>
        <end position="275"/>
    </location>
</feature>
<dbReference type="Proteomes" id="UP000008139">
    <property type="component" value="Chromosome"/>
</dbReference>
<dbReference type="Gene3D" id="1.10.10.1330">
    <property type="entry name" value="RNA polymerase sigma-54 factor, core-binding domain"/>
    <property type="match status" value="1"/>
</dbReference>
<dbReference type="GO" id="GO:0006352">
    <property type="term" value="P:DNA-templated transcription initiation"/>
    <property type="evidence" value="ECO:0007669"/>
    <property type="project" value="InterPro"/>
</dbReference>
<reference evidence="12" key="2">
    <citation type="submission" date="2011-03" db="EMBL/GenBank/DDBJ databases">
        <title>The complete genome of Hippea maritima DSM 10411.</title>
        <authorList>
            <consortium name="US DOE Joint Genome Institute (JGI-PGF)"/>
            <person name="Lucas S."/>
            <person name="Copeland A."/>
            <person name="Lapidus A."/>
            <person name="Bruce D."/>
            <person name="Goodwin L."/>
            <person name="Pitluck S."/>
            <person name="Peters L."/>
            <person name="Kyrpides N."/>
            <person name="Mavromatis K."/>
            <person name="Pagani I."/>
            <person name="Ivanova N."/>
            <person name="Mikhailova N."/>
            <person name="Lu M."/>
            <person name="Detter J.C."/>
            <person name="Tapia R."/>
            <person name="Han C."/>
            <person name="Land M."/>
            <person name="Hauser L."/>
            <person name="Markowitz V."/>
            <person name="Cheng J.-F."/>
            <person name="Hugenholtz P."/>
            <person name="Woyke T."/>
            <person name="Wu D."/>
            <person name="Spring S."/>
            <person name="Schroeder M."/>
            <person name="Brambilla E."/>
            <person name="Klenk H.-P."/>
            <person name="Eisen J.A."/>
        </authorList>
    </citation>
    <scope>NUCLEOTIDE SEQUENCE [LARGE SCALE GENOMIC DNA]</scope>
    <source>
        <strain evidence="12">ATCC 700847 / DSM 10411 / MH2</strain>
    </source>
</reference>
<dbReference type="PRINTS" id="PR00045">
    <property type="entry name" value="SIGMA54FCT"/>
</dbReference>